<evidence type="ECO:0000256" key="3">
    <source>
        <dbReference type="ARBA" id="ARBA00022692"/>
    </source>
</evidence>
<evidence type="ECO:0000256" key="12">
    <source>
        <dbReference type="SAM" id="Phobius"/>
    </source>
</evidence>
<proteinExistence type="predicted"/>
<accession>A0A813V6L4</accession>
<evidence type="ECO:0000256" key="6">
    <source>
        <dbReference type="ARBA" id="ARBA00022837"/>
    </source>
</evidence>
<keyword evidence="6 11" id="KW-0106">Calcium</keyword>
<keyword evidence="10" id="KW-0325">Glycoprotein</keyword>
<evidence type="ECO:0000256" key="9">
    <source>
        <dbReference type="ARBA" id="ARBA00023136"/>
    </source>
</evidence>
<keyword evidence="5" id="KW-0677">Repeat</keyword>
<dbReference type="PRINTS" id="PR00205">
    <property type="entry name" value="CADHERIN"/>
</dbReference>
<feature type="domain" description="Cadherin" evidence="14">
    <location>
        <begin position="29"/>
        <end position="144"/>
    </location>
</feature>
<feature type="domain" description="Cadherin" evidence="14">
    <location>
        <begin position="153"/>
        <end position="248"/>
    </location>
</feature>
<dbReference type="SMART" id="SM00112">
    <property type="entry name" value="CA"/>
    <property type="match status" value="6"/>
</dbReference>
<dbReference type="InterPro" id="IPR015919">
    <property type="entry name" value="Cadherin-like_sf"/>
</dbReference>
<keyword evidence="9 12" id="KW-0472">Membrane</keyword>
<evidence type="ECO:0000256" key="5">
    <source>
        <dbReference type="ARBA" id="ARBA00022737"/>
    </source>
</evidence>
<feature type="domain" description="Cadherin" evidence="14">
    <location>
        <begin position="482"/>
        <end position="592"/>
    </location>
</feature>
<dbReference type="PANTHER" id="PTHR24026:SF136">
    <property type="entry name" value="PROTOCADHERIN-23"/>
    <property type="match status" value="1"/>
</dbReference>
<evidence type="ECO:0000256" key="2">
    <source>
        <dbReference type="ARBA" id="ARBA00022475"/>
    </source>
</evidence>
<feature type="transmembrane region" description="Helical" evidence="12">
    <location>
        <begin position="840"/>
        <end position="866"/>
    </location>
</feature>
<dbReference type="PROSITE" id="PS00232">
    <property type="entry name" value="CADHERIN_1"/>
    <property type="match status" value="3"/>
</dbReference>
<name>A0A813V6L4_9BILA</name>
<dbReference type="SUPFAM" id="SSF49313">
    <property type="entry name" value="Cadherin-like"/>
    <property type="match status" value="5"/>
</dbReference>
<dbReference type="GO" id="GO:0005509">
    <property type="term" value="F:calcium ion binding"/>
    <property type="evidence" value="ECO:0007669"/>
    <property type="project" value="UniProtKB-UniRule"/>
</dbReference>
<dbReference type="GO" id="GO:0005886">
    <property type="term" value="C:plasma membrane"/>
    <property type="evidence" value="ECO:0007669"/>
    <property type="project" value="UniProtKB-SubCell"/>
</dbReference>
<dbReference type="EMBL" id="CAJNOC010001134">
    <property type="protein sequence ID" value="CAF0838178.1"/>
    <property type="molecule type" value="Genomic_DNA"/>
</dbReference>
<evidence type="ECO:0000256" key="4">
    <source>
        <dbReference type="ARBA" id="ARBA00022729"/>
    </source>
</evidence>
<keyword evidence="4 13" id="KW-0732">Signal</keyword>
<keyword evidence="16" id="KW-1185">Reference proteome</keyword>
<dbReference type="InterPro" id="IPR002126">
    <property type="entry name" value="Cadherin-like_dom"/>
</dbReference>
<evidence type="ECO:0000313" key="15">
    <source>
        <dbReference type="EMBL" id="CAF0838178.1"/>
    </source>
</evidence>
<dbReference type="FunFam" id="2.60.40.60:FF:000007">
    <property type="entry name" value="Protocadherin alpha 2"/>
    <property type="match status" value="1"/>
</dbReference>
<dbReference type="Gene3D" id="2.60.40.60">
    <property type="entry name" value="Cadherins"/>
    <property type="match status" value="6"/>
</dbReference>
<evidence type="ECO:0000256" key="8">
    <source>
        <dbReference type="ARBA" id="ARBA00022989"/>
    </source>
</evidence>
<comment type="subcellular location">
    <subcellularLocation>
        <location evidence="1">Cell membrane</location>
        <topology evidence="1">Single-pass type I membrane protein</topology>
    </subcellularLocation>
</comment>
<reference evidence="15" key="1">
    <citation type="submission" date="2021-02" db="EMBL/GenBank/DDBJ databases">
        <authorList>
            <person name="Nowell W R."/>
        </authorList>
    </citation>
    <scope>NUCLEOTIDE SEQUENCE</scope>
    <source>
        <strain evidence="15">Ploen Becks lab</strain>
    </source>
</reference>
<evidence type="ECO:0000256" key="7">
    <source>
        <dbReference type="ARBA" id="ARBA00022889"/>
    </source>
</evidence>
<evidence type="ECO:0000256" key="10">
    <source>
        <dbReference type="ARBA" id="ARBA00023180"/>
    </source>
</evidence>
<feature type="chain" id="PRO_5032664860" description="Cadherin domain-containing protein" evidence="13">
    <location>
        <begin position="20"/>
        <end position="1005"/>
    </location>
</feature>
<dbReference type="FunFam" id="2.60.40.60:FF:000002">
    <property type="entry name" value="Protocadherin alpha 2"/>
    <property type="match status" value="1"/>
</dbReference>
<dbReference type="PANTHER" id="PTHR24026">
    <property type="entry name" value="FAT ATYPICAL CADHERIN-RELATED"/>
    <property type="match status" value="1"/>
</dbReference>
<dbReference type="PROSITE" id="PS50268">
    <property type="entry name" value="CADHERIN_2"/>
    <property type="match status" value="6"/>
</dbReference>
<dbReference type="OrthoDB" id="6252479at2759"/>
<dbReference type="GO" id="GO:0007156">
    <property type="term" value="P:homophilic cell adhesion via plasma membrane adhesion molecules"/>
    <property type="evidence" value="ECO:0007669"/>
    <property type="project" value="InterPro"/>
</dbReference>
<evidence type="ECO:0000259" key="14">
    <source>
        <dbReference type="PROSITE" id="PS50268"/>
    </source>
</evidence>
<dbReference type="InterPro" id="IPR020894">
    <property type="entry name" value="Cadherin_CS"/>
</dbReference>
<protein>
    <recommendedName>
        <fullName evidence="14">Cadherin domain-containing protein</fullName>
    </recommendedName>
</protein>
<dbReference type="Pfam" id="PF00028">
    <property type="entry name" value="Cadherin"/>
    <property type="match status" value="4"/>
</dbReference>
<evidence type="ECO:0000313" key="16">
    <source>
        <dbReference type="Proteomes" id="UP000663879"/>
    </source>
</evidence>
<dbReference type="AlphaFoldDB" id="A0A813V6L4"/>
<keyword evidence="8 12" id="KW-1133">Transmembrane helix</keyword>
<evidence type="ECO:0000256" key="11">
    <source>
        <dbReference type="PROSITE-ProRule" id="PRU00043"/>
    </source>
</evidence>
<dbReference type="Proteomes" id="UP000663879">
    <property type="component" value="Unassembled WGS sequence"/>
</dbReference>
<feature type="signal peptide" evidence="13">
    <location>
        <begin position="1"/>
        <end position="19"/>
    </location>
</feature>
<comment type="caution">
    <text evidence="15">The sequence shown here is derived from an EMBL/GenBank/DDBJ whole genome shotgun (WGS) entry which is preliminary data.</text>
</comment>
<feature type="domain" description="Cadherin" evidence="14">
    <location>
        <begin position="249"/>
        <end position="352"/>
    </location>
</feature>
<evidence type="ECO:0000256" key="13">
    <source>
        <dbReference type="SAM" id="SignalP"/>
    </source>
</evidence>
<gene>
    <name evidence="15" type="ORF">OXX778_LOCUS8311</name>
</gene>
<keyword evidence="7" id="KW-0130">Cell adhesion</keyword>
<feature type="domain" description="Cadherin" evidence="14">
    <location>
        <begin position="374"/>
        <end position="481"/>
    </location>
</feature>
<keyword evidence="3 12" id="KW-0812">Transmembrane</keyword>
<dbReference type="CDD" id="cd11304">
    <property type="entry name" value="Cadherin_repeat"/>
    <property type="match status" value="6"/>
</dbReference>
<sequence>MLFITIIIIYLVPTSSTLGTYLNLIDKKIPEEIPIGSLITDLNEELNLLNTTRDYDAENLHFTFLDDIKTSTENVYFLLDPITGRLTSKRYLDRESMCLNKHCSNTCQPDGDCVINVKVLVIPSYNIINFNVEIQDINDNRPFFASDYQIEKIPENVLIGHKIPLEVAYDPDSGVNSVQNYKILEKETPFEIELNDGLFLVVTEKLDREIKPGYNLTIEACDGGKPINCGRSKINIILTDVNDNSPQFEQLIYKFKIYENELSSAVIGQAKAVDLDEGLNSKIKYSLMNNPGDYFTLNEDNGELSLKKWFDYEKENFFTINIEARDMGLGSLQAYTTVEINVLDMNDNEPEISVSFLNVFHRNLSSLNHILIYIPENLEENKFIAHVQIEDKDHVKNLEWNIYVNDTELKIPSVLNSEEKNFFRINKLNSESFTLNTGSRILDRETTPQLKISIRTSDLKNIVYFNFTIILLDENDNSPKMDKEIYELNINENNYLDQLIHKFDAHDPDLDQNGMIVYELESMDKISKIDFVYIEPLTGYLRASKIFDREIKSFYEFNLIARDNPKNFTLSKMTRVKCRLNIIDLNDNKPFITFDGRIQKNLTLKIDENLHLNSEILRINCQDKDLNSNIIYMIKNQPETSASGELVNDLPFKLSQNGVLTNYKNLDREFQDAYELELVCSDTKFNSSLNLKIFLNDLNDNCPRNLYKPNEDIIKFINFYNMSTNEVFKEFYTDDDVGKNSILKFDLLNFRDIFFLSVNEMLETKPQIYELNIKIKNSSLGSVKLGRYDIRVRVKDVDCEKIEKFILYIGDENVKNESLFLDTVNKIDIMSKMSLKASNLIFILILIGFFASILMFLIIILVTCIFKKNKIKKKQKEIDCIKVRNYRLMEATENRLSLNTDQSAESVLSNASSPSSNSTQQLNVTYYQLSSFQKQKVVNISDYSASIGSTDLSDSAGDVNEIQNGIQKVRYKYDIVESLEEKQPCLVDVYHNENNYGHYLRSSIV</sequence>
<evidence type="ECO:0000256" key="1">
    <source>
        <dbReference type="ARBA" id="ARBA00004251"/>
    </source>
</evidence>
<organism evidence="15 16">
    <name type="scientific">Brachionus calyciflorus</name>
    <dbReference type="NCBI Taxonomy" id="104777"/>
    <lineage>
        <taxon>Eukaryota</taxon>
        <taxon>Metazoa</taxon>
        <taxon>Spiralia</taxon>
        <taxon>Gnathifera</taxon>
        <taxon>Rotifera</taxon>
        <taxon>Eurotatoria</taxon>
        <taxon>Monogononta</taxon>
        <taxon>Pseudotrocha</taxon>
        <taxon>Ploima</taxon>
        <taxon>Brachionidae</taxon>
        <taxon>Brachionus</taxon>
    </lineage>
</organism>
<feature type="domain" description="Cadherin" evidence="14">
    <location>
        <begin position="598"/>
        <end position="705"/>
    </location>
</feature>
<keyword evidence="2" id="KW-1003">Cell membrane</keyword>